<dbReference type="InterPro" id="IPR000073">
    <property type="entry name" value="AB_hydrolase_1"/>
</dbReference>
<organism evidence="2 3">
    <name type="scientific">Apibacter muscae</name>
    <dbReference type="NCBI Taxonomy" id="2509004"/>
    <lineage>
        <taxon>Bacteria</taxon>
        <taxon>Pseudomonadati</taxon>
        <taxon>Bacteroidota</taxon>
        <taxon>Flavobacteriia</taxon>
        <taxon>Flavobacteriales</taxon>
        <taxon>Weeksellaceae</taxon>
        <taxon>Apibacter</taxon>
    </lineage>
</organism>
<evidence type="ECO:0000259" key="1">
    <source>
        <dbReference type="Pfam" id="PF00561"/>
    </source>
</evidence>
<dbReference type="Pfam" id="PF00561">
    <property type="entry name" value="Abhydrolase_1"/>
    <property type="match status" value="1"/>
</dbReference>
<reference evidence="2 3" key="1">
    <citation type="submission" date="2019-02" db="EMBL/GenBank/DDBJ databases">
        <title>Apibacter muscae sp. nov.: a novel member of the house fly microbiota.</title>
        <authorList>
            <person name="Park R."/>
        </authorList>
    </citation>
    <scope>NUCLEOTIDE SEQUENCE [LARGE SCALE GENOMIC DNA]</scope>
    <source>
        <strain evidence="2 3">AL1</strain>
    </source>
</reference>
<feature type="domain" description="AB hydrolase-1" evidence="1">
    <location>
        <begin position="12"/>
        <end position="105"/>
    </location>
</feature>
<evidence type="ECO:0000313" key="2">
    <source>
        <dbReference type="EMBL" id="TWP29300.1"/>
    </source>
</evidence>
<proteinExistence type="predicted"/>
<dbReference type="GO" id="GO:0016787">
    <property type="term" value="F:hydrolase activity"/>
    <property type="evidence" value="ECO:0007669"/>
    <property type="project" value="UniProtKB-KW"/>
</dbReference>
<evidence type="ECO:0000313" key="3">
    <source>
        <dbReference type="Proteomes" id="UP000319499"/>
    </source>
</evidence>
<dbReference type="InterPro" id="IPR029058">
    <property type="entry name" value="AB_hydrolase_fold"/>
</dbReference>
<keyword evidence="2" id="KW-0378">Hydrolase</keyword>
<dbReference type="OrthoDB" id="252464at2"/>
<dbReference type="InterPro" id="IPR050266">
    <property type="entry name" value="AB_hydrolase_sf"/>
</dbReference>
<dbReference type="Gene3D" id="3.40.50.1820">
    <property type="entry name" value="alpha/beta hydrolase"/>
    <property type="match status" value="1"/>
</dbReference>
<dbReference type="RefSeq" id="WP_146261656.1">
    <property type="nucleotide sequence ID" value="NZ_SELG01000029.1"/>
</dbReference>
<dbReference type="EMBL" id="SELH01000015">
    <property type="protein sequence ID" value="TWP29300.1"/>
    <property type="molecule type" value="Genomic_DNA"/>
</dbReference>
<sequence length="254" mass="29019">MLFYKDKGKGKSIVLLHGFLENLKMWEHFQEKLSKNYRVITIDLPGHGKSSDLSEEIYTMEYMAEKVNEVLEFLKIDNFTIIGHSMGGYVALALVDLYKSKIDGLGLFYSTTLPDDEEKKEQRLRAAELAIKNPKDFFSLAIPNLFADSNSIKSKIYIEIATSWANETTLKGISASLKGMRLRENRTNIIKEFHKPVFILLGTYDKAIINIDLKNNLEGLDHISFYELPTGHMGSLEAPNESLEIIETWLKTKF</sequence>
<dbReference type="AlphaFoldDB" id="A0A563DGL9"/>
<dbReference type="PRINTS" id="PR00111">
    <property type="entry name" value="ABHYDROLASE"/>
</dbReference>
<gene>
    <name evidence="2" type="ORF">ETU09_03525</name>
</gene>
<keyword evidence="3" id="KW-1185">Reference proteome</keyword>
<dbReference type="SUPFAM" id="SSF53474">
    <property type="entry name" value="alpha/beta-Hydrolases"/>
    <property type="match status" value="1"/>
</dbReference>
<accession>A0A563DGL9</accession>
<comment type="caution">
    <text evidence="2">The sequence shown here is derived from an EMBL/GenBank/DDBJ whole genome shotgun (WGS) entry which is preliminary data.</text>
</comment>
<dbReference type="Proteomes" id="UP000319499">
    <property type="component" value="Unassembled WGS sequence"/>
</dbReference>
<name>A0A563DGL9_9FLAO</name>
<dbReference type="PANTHER" id="PTHR43798">
    <property type="entry name" value="MONOACYLGLYCEROL LIPASE"/>
    <property type="match status" value="1"/>
</dbReference>
<protein>
    <submittedName>
        <fullName evidence="2">Alpha/beta hydrolase</fullName>
    </submittedName>
</protein>